<dbReference type="EMBL" id="JAUFSA010000001">
    <property type="protein sequence ID" value="MDP7736981.1"/>
    <property type="molecule type" value="Genomic_DNA"/>
</dbReference>
<dbReference type="GO" id="GO:0005524">
    <property type="term" value="F:ATP binding"/>
    <property type="evidence" value="ECO:0007669"/>
    <property type="project" value="UniProtKB-UniRule"/>
</dbReference>
<keyword evidence="4 5" id="KW-0067">ATP-binding</keyword>
<dbReference type="Gene3D" id="1.10.510.10">
    <property type="entry name" value="Transferase(Phosphotransferase) domain 1"/>
    <property type="match status" value="1"/>
</dbReference>
<dbReference type="PANTHER" id="PTHR43289">
    <property type="entry name" value="MITOGEN-ACTIVATED PROTEIN KINASE KINASE KINASE 20-RELATED"/>
    <property type="match status" value="1"/>
</dbReference>
<dbReference type="EC" id="2.7.11.1" evidence="8"/>
<evidence type="ECO:0000256" key="2">
    <source>
        <dbReference type="ARBA" id="ARBA00022741"/>
    </source>
</evidence>
<dbReference type="InterPro" id="IPR008271">
    <property type="entry name" value="Ser/Thr_kinase_AS"/>
</dbReference>
<feature type="domain" description="Protein kinase" evidence="7">
    <location>
        <begin position="15"/>
        <end position="270"/>
    </location>
</feature>
<dbReference type="InterPro" id="IPR000719">
    <property type="entry name" value="Prot_kinase_dom"/>
</dbReference>
<feature type="region of interest" description="Disordered" evidence="6">
    <location>
        <begin position="250"/>
        <end position="278"/>
    </location>
</feature>
<keyword evidence="1 8" id="KW-0808">Transferase</keyword>
<dbReference type="AlphaFoldDB" id="A0A4R5WVN1"/>
<evidence type="ECO:0000313" key="9">
    <source>
        <dbReference type="Proteomes" id="UP001229081"/>
    </source>
</evidence>
<dbReference type="PANTHER" id="PTHR43289:SF34">
    <property type="entry name" value="SERINE_THREONINE-PROTEIN KINASE YBDM-RELATED"/>
    <property type="match status" value="1"/>
</dbReference>
<dbReference type="PROSITE" id="PS00108">
    <property type="entry name" value="PROTEIN_KINASE_ST"/>
    <property type="match status" value="1"/>
</dbReference>
<evidence type="ECO:0000256" key="4">
    <source>
        <dbReference type="ARBA" id="ARBA00022840"/>
    </source>
</evidence>
<organism evidence="8 9">
    <name type="scientific">Mycobacterium paragordonae</name>
    <dbReference type="NCBI Taxonomy" id="1389713"/>
    <lineage>
        <taxon>Bacteria</taxon>
        <taxon>Bacillati</taxon>
        <taxon>Actinomycetota</taxon>
        <taxon>Actinomycetes</taxon>
        <taxon>Mycobacteriales</taxon>
        <taxon>Mycobacteriaceae</taxon>
        <taxon>Mycobacterium</taxon>
    </lineage>
</organism>
<dbReference type="PROSITE" id="PS50011">
    <property type="entry name" value="PROTEIN_KINASE_DOM"/>
    <property type="match status" value="1"/>
</dbReference>
<evidence type="ECO:0000313" key="8">
    <source>
        <dbReference type="EMBL" id="MDP7736981.1"/>
    </source>
</evidence>
<gene>
    <name evidence="8" type="ORF">QXL92_19755</name>
</gene>
<name>A0A4R5WVN1_9MYCO</name>
<dbReference type="GO" id="GO:0080090">
    <property type="term" value="P:regulation of primary metabolic process"/>
    <property type="evidence" value="ECO:0007669"/>
    <property type="project" value="UniProtKB-ARBA"/>
</dbReference>
<evidence type="ECO:0000256" key="5">
    <source>
        <dbReference type="PROSITE-ProRule" id="PRU10141"/>
    </source>
</evidence>
<dbReference type="PROSITE" id="PS00107">
    <property type="entry name" value="PROTEIN_KINASE_ATP"/>
    <property type="match status" value="1"/>
</dbReference>
<feature type="binding site" evidence="5">
    <location>
        <position position="43"/>
    </location>
    <ligand>
        <name>ATP</name>
        <dbReference type="ChEBI" id="CHEBI:30616"/>
    </ligand>
</feature>
<evidence type="ECO:0000256" key="3">
    <source>
        <dbReference type="ARBA" id="ARBA00022777"/>
    </source>
</evidence>
<evidence type="ECO:0000256" key="6">
    <source>
        <dbReference type="SAM" id="MobiDB-lite"/>
    </source>
</evidence>
<keyword evidence="2 5" id="KW-0547">Nucleotide-binding</keyword>
<dbReference type="InterPro" id="IPR011009">
    <property type="entry name" value="Kinase-like_dom_sf"/>
</dbReference>
<dbReference type="Proteomes" id="UP001229081">
    <property type="component" value="Unassembled WGS sequence"/>
</dbReference>
<dbReference type="SMART" id="SM00220">
    <property type="entry name" value="S_TKc"/>
    <property type="match status" value="1"/>
</dbReference>
<evidence type="ECO:0000259" key="7">
    <source>
        <dbReference type="PROSITE" id="PS50011"/>
    </source>
</evidence>
<dbReference type="SUPFAM" id="SSF56112">
    <property type="entry name" value="Protein kinase-like (PK-like)"/>
    <property type="match status" value="1"/>
</dbReference>
<keyword evidence="3 8" id="KW-0418">Kinase</keyword>
<sequence>MDSLSVHDPRQIGPFTLLGRLGRGGMGTVFLGRLPSGRLAAIKLVNPGLAEDSQFRERFAREVDAARAVGGFFNAPIIDADPRAETPWLATAYVEGPTLHEAVRQHGALSTEAATTVLLGLCEALIAIHHARLVHRDLKPSNIILAPDGPRVIDFGIAHAVDNLRITDYGTVIGTPEYMSPEQTRGEVNLSWASDVFALGSVMVFASAGHAPFYGGHYFAMLENIRTANPDLDGVPHTLAPIVAACLDKEPGRRPRPAQVLGAATHHPRPPSPGHVDRDRWWVRRL</sequence>
<dbReference type="Gene3D" id="3.30.200.20">
    <property type="entry name" value="Phosphorylase Kinase, domain 1"/>
    <property type="match status" value="1"/>
</dbReference>
<dbReference type="GO" id="GO:0004674">
    <property type="term" value="F:protein serine/threonine kinase activity"/>
    <property type="evidence" value="ECO:0007669"/>
    <property type="project" value="UniProtKB-EC"/>
</dbReference>
<evidence type="ECO:0000256" key="1">
    <source>
        <dbReference type="ARBA" id="ARBA00022679"/>
    </source>
</evidence>
<protein>
    <submittedName>
        <fullName evidence="8">Serine/threonine-protein kinase</fullName>
        <ecNumber evidence="8">2.7.11.1</ecNumber>
    </submittedName>
</protein>
<dbReference type="Pfam" id="PF00069">
    <property type="entry name" value="Pkinase"/>
    <property type="match status" value="1"/>
</dbReference>
<proteinExistence type="predicted"/>
<dbReference type="RefSeq" id="WP_065044666.1">
    <property type="nucleotide sequence ID" value="NZ_JAUFSA010000001.1"/>
</dbReference>
<comment type="caution">
    <text evidence="8">The sequence shown here is derived from an EMBL/GenBank/DDBJ whole genome shotgun (WGS) entry which is preliminary data.</text>
</comment>
<dbReference type="CDD" id="cd14014">
    <property type="entry name" value="STKc_PknB_like"/>
    <property type="match status" value="1"/>
</dbReference>
<reference evidence="8" key="1">
    <citation type="submission" date="2023-06" db="EMBL/GenBank/DDBJ databases">
        <title>Identification of two novel mycobacterium reveal diversities and complexities of Mycobacterium gordonae clade.</title>
        <authorList>
            <person name="Matsumoto Y."/>
            <person name="Nakamura S."/>
            <person name="Motooka D."/>
            <person name="Fukushima K."/>
        </authorList>
    </citation>
    <scope>NUCLEOTIDE SEQUENCE</scope>
    <source>
        <strain evidence="8">TY812</strain>
    </source>
</reference>
<dbReference type="InterPro" id="IPR017441">
    <property type="entry name" value="Protein_kinase_ATP_BS"/>
</dbReference>
<accession>A0A4R5WVN1</accession>